<evidence type="ECO:0000313" key="8">
    <source>
        <dbReference type="Proteomes" id="UP000298340"/>
    </source>
</evidence>
<protein>
    <submittedName>
        <fullName evidence="7">MFS transporter</fullName>
    </submittedName>
</protein>
<feature type="transmembrane region" description="Helical" evidence="6">
    <location>
        <begin position="39"/>
        <end position="57"/>
    </location>
</feature>
<keyword evidence="2" id="KW-0813">Transport</keyword>
<comment type="caution">
    <text evidence="7">The sequence shown here is derived from an EMBL/GenBank/DDBJ whole genome shotgun (WGS) entry which is preliminary data.</text>
</comment>
<feature type="non-terminal residue" evidence="7">
    <location>
        <position position="1"/>
    </location>
</feature>
<dbReference type="RefSeq" id="WP_153226951.1">
    <property type="nucleotide sequence ID" value="NZ_QWDN01001219.1"/>
</dbReference>
<dbReference type="PANTHER" id="PTHR42718:SF9">
    <property type="entry name" value="MAJOR FACILITATOR SUPERFAMILY MULTIDRUG TRANSPORTER MFSC"/>
    <property type="match status" value="1"/>
</dbReference>
<keyword evidence="5 6" id="KW-0472">Membrane</keyword>
<dbReference type="GO" id="GO:0016020">
    <property type="term" value="C:membrane"/>
    <property type="evidence" value="ECO:0007669"/>
    <property type="project" value="UniProtKB-SubCell"/>
</dbReference>
<evidence type="ECO:0000256" key="5">
    <source>
        <dbReference type="ARBA" id="ARBA00023136"/>
    </source>
</evidence>
<dbReference type="Pfam" id="PF00083">
    <property type="entry name" value="Sugar_tr"/>
    <property type="match status" value="1"/>
</dbReference>
<gene>
    <name evidence="7" type="ORF">D0809_30225</name>
</gene>
<evidence type="ECO:0000256" key="2">
    <source>
        <dbReference type="ARBA" id="ARBA00022448"/>
    </source>
</evidence>
<keyword evidence="3 6" id="KW-0812">Transmembrane</keyword>
<evidence type="ECO:0000256" key="6">
    <source>
        <dbReference type="SAM" id="Phobius"/>
    </source>
</evidence>
<dbReference type="InterPro" id="IPR005828">
    <property type="entry name" value="MFS_sugar_transport-like"/>
</dbReference>
<evidence type="ECO:0000256" key="1">
    <source>
        <dbReference type="ARBA" id="ARBA00004141"/>
    </source>
</evidence>
<dbReference type="Proteomes" id="UP000298340">
    <property type="component" value="Unassembled WGS sequence"/>
</dbReference>
<dbReference type="EMBL" id="QWDN01001219">
    <property type="protein sequence ID" value="TEB40513.1"/>
    <property type="molecule type" value="Genomic_DNA"/>
</dbReference>
<name>A0A4Y7U260_9FLAO</name>
<reference evidence="7 8" key="1">
    <citation type="journal article" date="2018" name="Syst. Appl. Microbiol.">
        <title>Flavobacterium circumlabens sp. nov. and Flavobacterium cupreum sp. nov., two psychrotrophic species isolated from Antarctic environmental samples.</title>
        <authorList>
            <person name="Kralova S."/>
            <person name="Busse H.J."/>
            <person name="Svec P."/>
            <person name="Maslanova I."/>
            <person name="Stankova E."/>
            <person name="Bartak M."/>
            <person name="Sedlacek I."/>
        </authorList>
    </citation>
    <scope>NUCLEOTIDE SEQUENCE [LARGE SCALE GENOMIC DNA]</scope>
    <source>
        <strain evidence="7 8">CCM 8828</strain>
    </source>
</reference>
<dbReference type="PANTHER" id="PTHR42718">
    <property type="entry name" value="MAJOR FACILITATOR SUPERFAMILY MULTIDRUG TRANSPORTER MFSC"/>
    <property type="match status" value="1"/>
</dbReference>
<dbReference type="InterPro" id="IPR036259">
    <property type="entry name" value="MFS_trans_sf"/>
</dbReference>
<proteinExistence type="predicted"/>
<evidence type="ECO:0000313" key="7">
    <source>
        <dbReference type="EMBL" id="TEB40513.1"/>
    </source>
</evidence>
<dbReference type="AlphaFoldDB" id="A0A4Y7U260"/>
<feature type="transmembrane region" description="Helical" evidence="6">
    <location>
        <begin position="6"/>
        <end position="27"/>
    </location>
</feature>
<evidence type="ECO:0000256" key="3">
    <source>
        <dbReference type="ARBA" id="ARBA00022692"/>
    </source>
</evidence>
<accession>A0A4Y7U260</accession>
<comment type="subcellular location">
    <subcellularLocation>
        <location evidence="1">Membrane</location>
        <topology evidence="1">Multi-pass membrane protein</topology>
    </subcellularLocation>
</comment>
<dbReference type="Gene3D" id="1.20.1250.20">
    <property type="entry name" value="MFS general substrate transporter like domains"/>
    <property type="match status" value="1"/>
</dbReference>
<feature type="non-terminal residue" evidence="7">
    <location>
        <position position="99"/>
    </location>
</feature>
<organism evidence="7 8">
    <name type="scientific">Flavobacterium circumlabens</name>
    <dbReference type="NCBI Taxonomy" id="2133765"/>
    <lineage>
        <taxon>Bacteria</taxon>
        <taxon>Pseudomonadati</taxon>
        <taxon>Bacteroidota</taxon>
        <taxon>Flavobacteriia</taxon>
        <taxon>Flavobacteriales</taxon>
        <taxon>Flavobacteriaceae</taxon>
        <taxon>Flavobacterium</taxon>
    </lineage>
</organism>
<keyword evidence="4 6" id="KW-1133">Transmembrane helix</keyword>
<evidence type="ECO:0000256" key="4">
    <source>
        <dbReference type="ARBA" id="ARBA00022989"/>
    </source>
</evidence>
<feature type="transmembrane region" description="Helical" evidence="6">
    <location>
        <begin position="63"/>
        <end position="83"/>
    </location>
</feature>
<dbReference type="SUPFAM" id="SSF103473">
    <property type="entry name" value="MFS general substrate transporter"/>
    <property type="match status" value="1"/>
</dbReference>
<dbReference type="GO" id="GO:0022857">
    <property type="term" value="F:transmembrane transporter activity"/>
    <property type="evidence" value="ECO:0007669"/>
    <property type="project" value="InterPro"/>
</dbReference>
<sequence length="99" mass="10567">IYHYTPLQAGIGFLPLTIVNFIAAMYLPTITEKFGNTKVLLTGQVILIIGLVISAIVNPTNGYWLAIGLPMILVGLGQGWILAPLTNAGIYKVDNNIAG</sequence>